<keyword evidence="2" id="KW-1133">Transmembrane helix</keyword>
<keyword evidence="2" id="KW-0812">Transmembrane</keyword>
<feature type="region of interest" description="Disordered" evidence="1">
    <location>
        <begin position="1"/>
        <end position="38"/>
    </location>
</feature>
<feature type="compositionally biased region" description="Low complexity" evidence="1">
    <location>
        <begin position="13"/>
        <end position="29"/>
    </location>
</feature>
<name>A0A543JQJ9_9PSEU</name>
<keyword evidence="4" id="KW-1185">Reference proteome</keyword>
<keyword evidence="2" id="KW-0472">Membrane</keyword>
<protein>
    <submittedName>
        <fullName evidence="3">Uncharacterized protein</fullName>
    </submittedName>
</protein>
<proteinExistence type="predicted"/>
<evidence type="ECO:0000256" key="2">
    <source>
        <dbReference type="SAM" id="Phobius"/>
    </source>
</evidence>
<accession>A0A543JQJ9</accession>
<organism evidence="3 4">
    <name type="scientific">Saccharothrix saharensis</name>
    <dbReference type="NCBI Taxonomy" id="571190"/>
    <lineage>
        <taxon>Bacteria</taxon>
        <taxon>Bacillati</taxon>
        <taxon>Actinomycetota</taxon>
        <taxon>Actinomycetes</taxon>
        <taxon>Pseudonocardiales</taxon>
        <taxon>Pseudonocardiaceae</taxon>
        <taxon>Saccharothrix</taxon>
    </lineage>
</organism>
<dbReference type="EMBL" id="VFPP01000001">
    <property type="protein sequence ID" value="TQM85116.1"/>
    <property type="molecule type" value="Genomic_DNA"/>
</dbReference>
<feature type="region of interest" description="Disordered" evidence="1">
    <location>
        <begin position="186"/>
        <end position="215"/>
    </location>
</feature>
<evidence type="ECO:0000256" key="1">
    <source>
        <dbReference type="SAM" id="MobiDB-lite"/>
    </source>
</evidence>
<dbReference type="OrthoDB" id="3692222at2"/>
<reference evidence="3 4" key="1">
    <citation type="submission" date="2019-06" db="EMBL/GenBank/DDBJ databases">
        <title>Sequencing the genomes of 1000 actinobacteria strains.</title>
        <authorList>
            <person name="Klenk H.-P."/>
        </authorList>
    </citation>
    <scope>NUCLEOTIDE SEQUENCE [LARGE SCALE GENOMIC DNA]</scope>
    <source>
        <strain evidence="3 4">DSM 45456</strain>
    </source>
</reference>
<dbReference type="RefSeq" id="WP_141983202.1">
    <property type="nucleotide sequence ID" value="NZ_VFPP01000001.1"/>
</dbReference>
<evidence type="ECO:0000313" key="3">
    <source>
        <dbReference type="EMBL" id="TQM85116.1"/>
    </source>
</evidence>
<gene>
    <name evidence="3" type="ORF">FHX81_7586</name>
</gene>
<feature type="region of interest" description="Disordered" evidence="1">
    <location>
        <begin position="73"/>
        <end position="93"/>
    </location>
</feature>
<sequence length="320" mass="32766">MNHPQQPPNGHDPYGQPAPYGGYPYGGFAPQPPPAPKKRTGAIAAAAVVVVLVLGGFAFTGFVRPGFFVDASGTTTTATTTPPTTASSTAARGGDATEVVEAVVAGLDSQDDAALEKLACAKAKSVVDSAIDDVSALRKAKLVDTDEVSGTKVVATVEVTTASKTSEVEVTVVREDGDWCWQDIARADGGKATSGRPSPTTVPPTTGREPTAGGKPVAPEALAAMRSFLDRVNAGDAAGATGLLCADAIADAADVRELVGHEPDLSIDPAMDGRATGDDSVQLYLKGTAKGQKLEGYSTNLWVTGYDGPWCVHAFRAVVI</sequence>
<comment type="caution">
    <text evidence="3">The sequence shown here is derived from an EMBL/GenBank/DDBJ whole genome shotgun (WGS) entry which is preliminary data.</text>
</comment>
<dbReference type="AlphaFoldDB" id="A0A543JQJ9"/>
<feature type="transmembrane region" description="Helical" evidence="2">
    <location>
        <begin position="42"/>
        <end position="63"/>
    </location>
</feature>
<evidence type="ECO:0000313" key="4">
    <source>
        <dbReference type="Proteomes" id="UP000316628"/>
    </source>
</evidence>
<dbReference type="Proteomes" id="UP000316628">
    <property type="component" value="Unassembled WGS sequence"/>
</dbReference>